<comment type="cofactor">
    <cofactor evidence="2">
        <name>Mn(2+)</name>
        <dbReference type="ChEBI" id="CHEBI:29035"/>
    </cofactor>
    <text evidence="2">The Mn(2+) ion enhances activity.</text>
</comment>
<evidence type="ECO:0000259" key="4">
    <source>
        <dbReference type="Pfam" id="PF07687"/>
    </source>
</evidence>
<evidence type="ECO:0000313" key="5">
    <source>
        <dbReference type="EMBL" id="MBA6413315.1"/>
    </source>
</evidence>
<dbReference type="FunFam" id="3.30.70.360:FF:000001">
    <property type="entry name" value="N-acetyldiaminopimelate deacetylase"/>
    <property type="match status" value="1"/>
</dbReference>
<dbReference type="InterPro" id="IPR017439">
    <property type="entry name" value="Amidohydrolase"/>
</dbReference>
<dbReference type="Gene3D" id="3.30.70.360">
    <property type="match status" value="1"/>
</dbReference>
<reference evidence="5 6" key="1">
    <citation type="submission" date="2020-07" db="EMBL/GenBank/DDBJ databases">
        <title>Halieaceae bacterium, F7430, whole genome shotgun sequencing project.</title>
        <authorList>
            <person name="Jiang S."/>
            <person name="Liu Z.W."/>
            <person name="Du Z.J."/>
        </authorList>
    </citation>
    <scope>NUCLEOTIDE SEQUENCE [LARGE SCALE GENOMIC DNA]</scope>
    <source>
        <strain evidence="5 6">F7430</strain>
    </source>
</reference>
<gene>
    <name evidence="5" type="ORF">H2508_09355</name>
</gene>
<dbReference type="SUPFAM" id="SSF55031">
    <property type="entry name" value="Bacterial exopeptidase dimerisation domain"/>
    <property type="match status" value="1"/>
</dbReference>
<evidence type="ECO:0000256" key="1">
    <source>
        <dbReference type="ARBA" id="ARBA00022801"/>
    </source>
</evidence>
<dbReference type="PANTHER" id="PTHR11014">
    <property type="entry name" value="PEPTIDASE M20 FAMILY MEMBER"/>
    <property type="match status" value="1"/>
</dbReference>
<dbReference type="Gene3D" id="3.40.630.10">
    <property type="entry name" value="Zn peptidases"/>
    <property type="match status" value="1"/>
</dbReference>
<name>A0A7W2YJN4_9GAMM</name>
<dbReference type="GO" id="GO:0050118">
    <property type="term" value="F:N-acetyldiaminopimelate deacetylase activity"/>
    <property type="evidence" value="ECO:0007669"/>
    <property type="project" value="UniProtKB-ARBA"/>
</dbReference>
<dbReference type="GO" id="GO:0019877">
    <property type="term" value="P:diaminopimelate biosynthetic process"/>
    <property type="evidence" value="ECO:0007669"/>
    <property type="project" value="UniProtKB-ARBA"/>
</dbReference>
<proteinExistence type="predicted"/>
<dbReference type="PANTHER" id="PTHR11014:SF63">
    <property type="entry name" value="METALLOPEPTIDASE, PUTATIVE (AFU_ORTHOLOGUE AFUA_6G09600)-RELATED"/>
    <property type="match status" value="1"/>
</dbReference>
<dbReference type="InterPro" id="IPR036264">
    <property type="entry name" value="Bact_exopeptidase_dim_dom"/>
</dbReference>
<dbReference type="InterPro" id="IPR002933">
    <property type="entry name" value="Peptidase_M20"/>
</dbReference>
<dbReference type="PIRSF" id="PIRSF005962">
    <property type="entry name" value="Pept_M20D_amidohydro"/>
    <property type="match status" value="1"/>
</dbReference>
<feature type="binding site" evidence="2">
    <location>
        <position position="410"/>
    </location>
    <ligand>
        <name>Mn(2+)</name>
        <dbReference type="ChEBI" id="CHEBI:29035"/>
        <label>2</label>
    </ligand>
</feature>
<evidence type="ECO:0000256" key="2">
    <source>
        <dbReference type="PIRSR" id="PIRSR005962-1"/>
    </source>
</evidence>
<feature type="chain" id="PRO_5030843490" evidence="3">
    <location>
        <begin position="31"/>
        <end position="440"/>
    </location>
</feature>
<dbReference type="Pfam" id="PF01546">
    <property type="entry name" value="Peptidase_M20"/>
    <property type="match status" value="1"/>
</dbReference>
<evidence type="ECO:0000256" key="3">
    <source>
        <dbReference type="SAM" id="SignalP"/>
    </source>
</evidence>
<dbReference type="EMBL" id="JACFXU010000014">
    <property type="protein sequence ID" value="MBA6413315.1"/>
    <property type="molecule type" value="Genomic_DNA"/>
</dbReference>
<keyword evidence="6" id="KW-1185">Reference proteome</keyword>
<evidence type="ECO:0000313" key="6">
    <source>
        <dbReference type="Proteomes" id="UP000539350"/>
    </source>
</evidence>
<feature type="signal peptide" evidence="3">
    <location>
        <begin position="1"/>
        <end position="30"/>
    </location>
</feature>
<accession>A0A7W2YJN4</accession>
<dbReference type="AlphaFoldDB" id="A0A7W2YJN4"/>
<keyword evidence="3" id="KW-0732">Signal</keyword>
<organism evidence="5 6">
    <name type="scientific">Sediminihaliea albiluteola</name>
    <dbReference type="NCBI Taxonomy" id="2758564"/>
    <lineage>
        <taxon>Bacteria</taxon>
        <taxon>Pseudomonadati</taxon>
        <taxon>Pseudomonadota</taxon>
        <taxon>Gammaproteobacteria</taxon>
        <taxon>Cellvibrionales</taxon>
        <taxon>Halieaceae</taxon>
        <taxon>Sediminihaliea</taxon>
    </lineage>
</organism>
<dbReference type="GO" id="GO:0046872">
    <property type="term" value="F:metal ion binding"/>
    <property type="evidence" value="ECO:0007669"/>
    <property type="project" value="UniProtKB-KW"/>
</dbReference>
<dbReference type="NCBIfam" id="TIGR01891">
    <property type="entry name" value="amidohydrolases"/>
    <property type="match status" value="1"/>
</dbReference>
<keyword evidence="1 5" id="KW-0378">Hydrolase</keyword>
<dbReference type="InterPro" id="IPR011650">
    <property type="entry name" value="Peptidase_M20_dimer"/>
</dbReference>
<feature type="binding site" evidence="2">
    <location>
        <position position="176"/>
    </location>
    <ligand>
        <name>Mn(2+)</name>
        <dbReference type="ChEBI" id="CHEBI:29035"/>
        <label>2</label>
    </ligand>
</feature>
<comment type="caution">
    <text evidence="5">The sequence shown here is derived from an EMBL/GenBank/DDBJ whole genome shotgun (WGS) entry which is preliminary data.</text>
</comment>
<keyword evidence="2" id="KW-0479">Metal-binding</keyword>
<feature type="domain" description="Peptidase M20 dimerisation" evidence="4">
    <location>
        <begin position="230"/>
        <end position="325"/>
    </location>
</feature>
<feature type="binding site" evidence="2">
    <location>
        <position position="208"/>
    </location>
    <ligand>
        <name>Mn(2+)</name>
        <dbReference type="ChEBI" id="CHEBI:29035"/>
        <label>2</label>
    </ligand>
</feature>
<protein>
    <submittedName>
        <fullName evidence="5">Amidohydrolase</fullName>
    </submittedName>
</protein>
<dbReference type="SUPFAM" id="SSF53187">
    <property type="entry name" value="Zn-dependent exopeptidases"/>
    <property type="match status" value="1"/>
</dbReference>
<feature type="binding site" evidence="2">
    <location>
        <position position="142"/>
    </location>
    <ligand>
        <name>Mn(2+)</name>
        <dbReference type="ChEBI" id="CHEBI:29035"/>
        <label>2</label>
    </ligand>
</feature>
<keyword evidence="2" id="KW-0464">Manganese</keyword>
<feature type="binding site" evidence="2">
    <location>
        <position position="140"/>
    </location>
    <ligand>
        <name>Mn(2+)</name>
        <dbReference type="ChEBI" id="CHEBI:29035"/>
        <label>2</label>
    </ligand>
</feature>
<dbReference type="Pfam" id="PF07687">
    <property type="entry name" value="M20_dimer"/>
    <property type="match status" value="1"/>
</dbReference>
<dbReference type="RefSeq" id="WP_182172304.1">
    <property type="nucleotide sequence ID" value="NZ_JACFXU010000014.1"/>
</dbReference>
<sequence length="440" mass="46297">MLSSFKTAAAALARAAAVCILLLPALNTQAMDLRQAALAVNEQVLRWRHDIHQHPELGNRETRTAAIVADHLRALGFDEVQTGVAHTGVVGTLKGAKPGPVVALRADMDALPVTEATGLPYASTVTTEYRGQQVGVMHACGHDAHTAILMGVAQVLAEMRDELPGTVKFIFQPAEEGAPEGEEGGAKLMLKEGVFTSGAKPEAIYGLHVAPFPAGMIGYRAKGAMAASDSFEIVVKGKQTHGSMPWTGVDPVVVAGQIASALQLIPARQLDITNAPAVISVGAINGGIRHNIIPSEVTLIGTIRTFDSAMQDDLHQRLRNTAEHLASASGATAEVLINRGYPVTYNDPALTAKAVPVLKSLVASEQAVVEMPPAMGAEDFSYYQKEIPGLMFMLGVNPEGVPMGAAAPNHSPHFMVNDDALKLGVEALAALAVNYLKTNQ</sequence>
<dbReference type="Proteomes" id="UP000539350">
    <property type="component" value="Unassembled WGS sequence"/>
</dbReference>